<reference evidence="2" key="1">
    <citation type="submission" date="2016-11" db="EMBL/GenBank/DDBJ databases">
        <authorList>
            <person name="Varghese N."/>
            <person name="Submissions S."/>
        </authorList>
    </citation>
    <scope>NUCLEOTIDE SEQUENCE [LARGE SCALE GENOMIC DNA]</scope>
    <source>
        <strain evidence="2">DSM 15449</strain>
    </source>
</reference>
<evidence type="ECO:0000313" key="1">
    <source>
        <dbReference type="EMBL" id="SHH66891.1"/>
    </source>
</evidence>
<protein>
    <submittedName>
        <fullName evidence="1">Uncharacterized protein</fullName>
    </submittedName>
</protein>
<proteinExistence type="predicted"/>
<keyword evidence="2" id="KW-1185">Reference proteome</keyword>
<gene>
    <name evidence="1" type="ORF">SAMN02746098_01088</name>
</gene>
<name>A0A1M5UV90_9FIRM</name>
<dbReference type="AlphaFoldDB" id="A0A1M5UV90"/>
<evidence type="ECO:0000313" key="2">
    <source>
        <dbReference type="Proteomes" id="UP000183954"/>
    </source>
</evidence>
<organism evidence="1 2">
    <name type="scientific">Desulfosporosinus lacus DSM 15449</name>
    <dbReference type="NCBI Taxonomy" id="1121420"/>
    <lineage>
        <taxon>Bacteria</taxon>
        <taxon>Bacillati</taxon>
        <taxon>Bacillota</taxon>
        <taxon>Clostridia</taxon>
        <taxon>Eubacteriales</taxon>
        <taxon>Desulfitobacteriaceae</taxon>
        <taxon>Desulfosporosinus</taxon>
    </lineage>
</organism>
<accession>A0A1M5UV90</accession>
<dbReference type="Proteomes" id="UP000183954">
    <property type="component" value="Unassembled WGS sequence"/>
</dbReference>
<sequence>MTKLLFVGLFIDAIVKQVNMCKLVLSVCIQNLPWDFVDKLYTILQLNATI</sequence>
<dbReference type="STRING" id="1121420.SAMN02746098_01088"/>
<dbReference type="EMBL" id="FQXJ01000004">
    <property type="protein sequence ID" value="SHH66891.1"/>
    <property type="molecule type" value="Genomic_DNA"/>
</dbReference>